<proteinExistence type="predicted"/>
<name>A0A0K2T326_LEPSM</name>
<dbReference type="EMBL" id="HACA01002626">
    <property type="protein sequence ID" value="CDW19987.1"/>
    <property type="molecule type" value="Transcribed_RNA"/>
</dbReference>
<accession>A0A0K2T326</accession>
<organism evidence="1">
    <name type="scientific">Lepeophtheirus salmonis</name>
    <name type="common">Salmon louse</name>
    <name type="synonym">Caligus salmonis</name>
    <dbReference type="NCBI Taxonomy" id="72036"/>
    <lineage>
        <taxon>Eukaryota</taxon>
        <taxon>Metazoa</taxon>
        <taxon>Ecdysozoa</taxon>
        <taxon>Arthropoda</taxon>
        <taxon>Crustacea</taxon>
        <taxon>Multicrustacea</taxon>
        <taxon>Hexanauplia</taxon>
        <taxon>Copepoda</taxon>
        <taxon>Siphonostomatoida</taxon>
        <taxon>Caligidae</taxon>
        <taxon>Lepeophtheirus</taxon>
    </lineage>
</organism>
<protein>
    <submittedName>
        <fullName evidence="1">Uncharacterized protein</fullName>
    </submittedName>
</protein>
<sequence>MFSIQNVVNNLSVIAYYTGLSNFSHLKCLYFSLG</sequence>
<dbReference type="AlphaFoldDB" id="A0A0K2T326"/>
<evidence type="ECO:0000313" key="1">
    <source>
        <dbReference type="EMBL" id="CDW19987.1"/>
    </source>
</evidence>
<reference evidence="1" key="1">
    <citation type="submission" date="2014-05" db="EMBL/GenBank/DDBJ databases">
        <authorList>
            <person name="Chronopoulou M."/>
        </authorList>
    </citation>
    <scope>NUCLEOTIDE SEQUENCE</scope>
    <source>
        <tissue evidence="1">Whole organism</tissue>
    </source>
</reference>